<dbReference type="InterPro" id="IPR010982">
    <property type="entry name" value="Lambda_DNA-bd_dom_sf"/>
</dbReference>
<dbReference type="InterPro" id="IPR000843">
    <property type="entry name" value="HTH_LacI"/>
</dbReference>
<keyword evidence="4" id="KW-0804">Transcription</keyword>
<dbReference type="PANTHER" id="PTHR30146:SF148">
    <property type="entry name" value="HTH-TYPE TRANSCRIPTIONAL REPRESSOR PURR-RELATED"/>
    <property type="match status" value="1"/>
</dbReference>
<dbReference type="SUPFAM" id="SSF53822">
    <property type="entry name" value="Periplasmic binding protein-like I"/>
    <property type="match status" value="1"/>
</dbReference>
<keyword evidence="7" id="KW-1185">Reference proteome</keyword>
<dbReference type="SUPFAM" id="SSF47413">
    <property type="entry name" value="lambda repressor-like DNA-binding domains"/>
    <property type="match status" value="1"/>
</dbReference>
<dbReference type="PANTHER" id="PTHR30146">
    <property type="entry name" value="LACI-RELATED TRANSCRIPTIONAL REPRESSOR"/>
    <property type="match status" value="1"/>
</dbReference>
<dbReference type="PROSITE" id="PS00356">
    <property type="entry name" value="HTH_LACI_1"/>
    <property type="match status" value="1"/>
</dbReference>
<evidence type="ECO:0000256" key="3">
    <source>
        <dbReference type="ARBA" id="ARBA00023125"/>
    </source>
</evidence>
<dbReference type="Proteomes" id="UP001163878">
    <property type="component" value="Chromosome"/>
</dbReference>
<keyword evidence="3" id="KW-0238">DNA-binding</keyword>
<evidence type="ECO:0000256" key="2">
    <source>
        <dbReference type="ARBA" id="ARBA00023015"/>
    </source>
</evidence>
<organism evidence="6 7">
    <name type="scientific">Streptomyces peucetius</name>
    <dbReference type="NCBI Taxonomy" id="1950"/>
    <lineage>
        <taxon>Bacteria</taxon>
        <taxon>Bacillati</taxon>
        <taxon>Actinomycetota</taxon>
        <taxon>Actinomycetes</taxon>
        <taxon>Kitasatosporales</taxon>
        <taxon>Streptomycetaceae</taxon>
        <taxon>Streptomyces</taxon>
    </lineage>
</organism>
<gene>
    <name evidence="6" type="ORF">OGH68_00990</name>
</gene>
<dbReference type="Pfam" id="PF13377">
    <property type="entry name" value="Peripla_BP_3"/>
    <property type="match status" value="1"/>
</dbReference>
<dbReference type="Pfam" id="PF00356">
    <property type="entry name" value="LacI"/>
    <property type="match status" value="1"/>
</dbReference>
<evidence type="ECO:0000256" key="4">
    <source>
        <dbReference type="ARBA" id="ARBA00023163"/>
    </source>
</evidence>
<evidence type="ECO:0000313" key="6">
    <source>
        <dbReference type="EMBL" id="UYQ60189.1"/>
    </source>
</evidence>
<proteinExistence type="predicted"/>
<dbReference type="InterPro" id="IPR028082">
    <property type="entry name" value="Peripla_BP_I"/>
</dbReference>
<dbReference type="InterPro" id="IPR046335">
    <property type="entry name" value="LacI/GalR-like_sensor"/>
</dbReference>
<dbReference type="PRINTS" id="PR00036">
    <property type="entry name" value="HTHLACI"/>
</dbReference>
<keyword evidence="1" id="KW-0678">Repressor</keyword>
<evidence type="ECO:0000259" key="5">
    <source>
        <dbReference type="PROSITE" id="PS50932"/>
    </source>
</evidence>
<dbReference type="EMBL" id="CP107567">
    <property type="protein sequence ID" value="UYQ60189.1"/>
    <property type="molecule type" value="Genomic_DNA"/>
</dbReference>
<dbReference type="SMART" id="SM00354">
    <property type="entry name" value="HTH_LACI"/>
    <property type="match status" value="1"/>
</dbReference>
<accession>A0ABY6I096</accession>
<dbReference type="Gene3D" id="3.40.50.2300">
    <property type="match status" value="2"/>
</dbReference>
<dbReference type="Gene3D" id="1.10.260.40">
    <property type="entry name" value="lambda repressor-like DNA-binding domains"/>
    <property type="match status" value="1"/>
</dbReference>
<sequence>MCVTTIVDVAQLAGVSTSTVSHVVNGTRPVADKTRERVLKAIEQSGYRQDTLARSLRRSRTDSVGLIVSDAGQPTFADMVRGVEHEAARAGYTLLLAHSGEDPAHEARSVRALAARRVDGLIVAPAARSTGAETEAVRRGGTPVVILDRLGAPGAADQVGVDNTTPMREVVEHLLAHGHRTVALAAGDLAVPTMAERHRGYMQAFGTAHAAPDPELVITGSGLAAETRALALRMLGSARRPEAVACASTETAVGVMEAAAALGLRIPQDLKLAAFDGFPQSGLFEPRVTTVVQPAFDVGTTAMALLLRRVNGDTRGEGEVVRLEPRVVYRTSCGCGPA</sequence>
<reference evidence="6" key="1">
    <citation type="submission" date="2022-10" db="EMBL/GenBank/DDBJ databases">
        <title>Cytochrome P450 Catalyzes Benzene Ring Formation in the Biosynthesis of Trialkyl-Substituted Aromatic Polyketides.</title>
        <authorList>
            <person name="Zhao E."/>
            <person name="Ge H."/>
        </authorList>
    </citation>
    <scope>NUCLEOTIDE SEQUENCE</scope>
    <source>
        <strain evidence="6">NA0869</strain>
    </source>
</reference>
<name>A0ABY6I096_STRPE</name>
<dbReference type="PROSITE" id="PS50932">
    <property type="entry name" value="HTH_LACI_2"/>
    <property type="match status" value="1"/>
</dbReference>
<evidence type="ECO:0000313" key="7">
    <source>
        <dbReference type="Proteomes" id="UP001163878"/>
    </source>
</evidence>
<dbReference type="CDD" id="cd01392">
    <property type="entry name" value="HTH_LacI"/>
    <property type="match status" value="1"/>
</dbReference>
<evidence type="ECO:0000256" key="1">
    <source>
        <dbReference type="ARBA" id="ARBA00022491"/>
    </source>
</evidence>
<protein>
    <submittedName>
        <fullName evidence="6">LacI family transcriptional regulator</fullName>
    </submittedName>
</protein>
<dbReference type="CDD" id="cd06267">
    <property type="entry name" value="PBP1_LacI_sugar_binding-like"/>
    <property type="match status" value="1"/>
</dbReference>
<feature type="domain" description="HTH lacI-type" evidence="5">
    <location>
        <begin position="4"/>
        <end position="58"/>
    </location>
</feature>
<keyword evidence="2" id="KW-0805">Transcription regulation</keyword>